<evidence type="ECO:0000313" key="3">
    <source>
        <dbReference type="Proteomes" id="UP000679779"/>
    </source>
</evidence>
<dbReference type="PANTHER" id="PTHR35010">
    <property type="entry name" value="BLL4672 PROTEIN-RELATED"/>
    <property type="match status" value="1"/>
</dbReference>
<dbReference type="EMBL" id="BORQ01000006">
    <property type="protein sequence ID" value="GIO33655.1"/>
    <property type="molecule type" value="Genomic_DNA"/>
</dbReference>
<protein>
    <recommendedName>
        <fullName evidence="1">MmyB-like transcription regulator ligand binding domain-containing protein</fullName>
    </recommendedName>
</protein>
<reference evidence="2" key="1">
    <citation type="submission" date="2021-03" db="EMBL/GenBank/DDBJ databases">
        <title>Antimicrobial resistance genes in bacteria isolated from Japanese honey, and their potential for conferring macrolide and lincosamide resistance in the American foulbrood pathogen Paenibacillus larvae.</title>
        <authorList>
            <person name="Okamoto M."/>
            <person name="Kumagai M."/>
            <person name="Kanamori H."/>
            <person name="Takamatsu D."/>
        </authorList>
    </citation>
    <scope>NUCLEOTIDE SEQUENCE</scope>
    <source>
        <strain evidence="2">J2TS6</strain>
    </source>
</reference>
<accession>A0A920CBQ0</accession>
<dbReference type="InterPro" id="IPR041413">
    <property type="entry name" value="MLTR_LBD"/>
</dbReference>
<dbReference type="Proteomes" id="UP000679779">
    <property type="component" value="Unassembled WGS sequence"/>
</dbReference>
<proteinExistence type="predicted"/>
<organism evidence="2 3">
    <name type="scientific">Paenibacillus albilobatus</name>
    <dbReference type="NCBI Taxonomy" id="2716884"/>
    <lineage>
        <taxon>Bacteria</taxon>
        <taxon>Bacillati</taxon>
        <taxon>Bacillota</taxon>
        <taxon>Bacilli</taxon>
        <taxon>Bacillales</taxon>
        <taxon>Paenibacillaceae</taxon>
        <taxon>Paenibacillus</taxon>
    </lineage>
</organism>
<evidence type="ECO:0000259" key="1">
    <source>
        <dbReference type="Pfam" id="PF17765"/>
    </source>
</evidence>
<dbReference type="RefSeq" id="WP_160045060.1">
    <property type="nucleotide sequence ID" value="NZ_BORQ01000006.1"/>
</dbReference>
<gene>
    <name evidence="2" type="ORF">J2TS6_47960</name>
</gene>
<keyword evidence="3" id="KW-1185">Reference proteome</keyword>
<comment type="caution">
    <text evidence="2">The sequence shown here is derived from an EMBL/GenBank/DDBJ whole genome shotgun (WGS) entry which is preliminary data.</text>
</comment>
<dbReference type="Gene3D" id="3.30.450.180">
    <property type="match status" value="1"/>
</dbReference>
<feature type="domain" description="MmyB-like transcription regulator ligand binding" evidence="1">
    <location>
        <begin position="115"/>
        <end position="286"/>
    </location>
</feature>
<dbReference type="Pfam" id="PF17765">
    <property type="entry name" value="MLTR_LBD"/>
    <property type="match status" value="1"/>
</dbReference>
<dbReference type="AlphaFoldDB" id="A0A920CBQ0"/>
<evidence type="ECO:0000313" key="2">
    <source>
        <dbReference type="EMBL" id="GIO33655.1"/>
    </source>
</evidence>
<sequence>MVHENRSPQQQLLKAALGEIETIRMKRQRQYAADQSHPSLKRFTQQELNDEACPTYKNLLVGRSRRLPDRQTMLRIAEYLECTSDERNDLLAAAGYLPIHSELTGYSLEHELEQARRLMRNVPLPAMIVTSTLDIVEFNEPFRQLFEIPSHLFVKDRMTLVDFHFNSDLPIRSRSTFDAESFEKWESHAIFGMEAFKRNHLLSRHDDWYHRLIGKLNQYGAADNYWNVAKYPEYEQNHSKIILARTESAGDLVPIRYKQIYLSAGRGMYPRVGVFLPVDEPARKTFAHLGCSIDYGSMLCMV</sequence>
<name>A0A920CBQ0_9BACL</name>